<dbReference type="Proteomes" id="UP000326757">
    <property type="component" value="Unassembled WGS sequence"/>
</dbReference>
<protein>
    <submittedName>
        <fullName evidence="1">Uncharacterized protein</fullName>
    </submittedName>
</protein>
<evidence type="ECO:0000313" key="2">
    <source>
        <dbReference type="Proteomes" id="UP000326757"/>
    </source>
</evidence>
<keyword evidence="2" id="KW-1185">Reference proteome</keyword>
<name>A0A5N6KAS1_MONLA</name>
<evidence type="ECO:0000313" key="1">
    <source>
        <dbReference type="EMBL" id="KAB8300287.1"/>
    </source>
</evidence>
<dbReference type="AlphaFoldDB" id="A0A5N6KAS1"/>
<dbReference type="EMBL" id="VIGI01000005">
    <property type="protein sequence ID" value="KAB8300287.1"/>
    <property type="molecule type" value="Genomic_DNA"/>
</dbReference>
<proteinExistence type="predicted"/>
<accession>A0A5N6KAS1</accession>
<reference evidence="1 2" key="1">
    <citation type="submission" date="2019-06" db="EMBL/GenBank/DDBJ databases">
        <title>Genome Sequence of the Brown Rot Fungal Pathogen Monilinia laxa.</title>
        <authorList>
            <person name="De Miccolis Angelini R.M."/>
            <person name="Landi L."/>
            <person name="Abate D."/>
            <person name="Pollastro S."/>
            <person name="Romanazzi G."/>
            <person name="Faretra F."/>
        </authorList>
    </citation>
    <scope>NUCLEOTIDE SEQUENCE [LARGE SCALE GENOMIC DNA]</scope>
    <source>
        <strain evidence="1 2">Mlax316</strain>
    </source>
</reference>
<gene>
    <name evidence="1" type="ORF">EYC80_000487</name>
</gene>
<comment type="caution">
    <text evidence="1">The sequence shown here is derived from an EMBL/GenBank/DDBJ whole genome shotgun (WGS) entry which is preliminary data.</text>
</comment>
<organism evidence="1 2">
    <name type="scientific">Monilinia laxa</name>
    <name type="common">Brown rot fungus</name>
    <name type="synonym">Sclerotinia laxa</name>
    <dbReference type="NCBI Taxonomy" id="61186"/>
    <lineage>
        <taxon>Eukaryota</taxon>
        <taxon>Fungi</taxon>
        <taxon>Dikarya</taxon>
        <taxon>Ascomycota</taxon>
        <taxon>Pezizomycotina</taxon>
        <taxon>Leotiomycetes</taxon>
        <taxon>Helotiales</taxon>
        <taxon>Sclerotiniaceae</taxon>
        <taxon>Monilinia</taxon>
    </lineage>
</organism>
<sequence>MHFLVHTSFYQPSTPYRSRLSLFFKIPPNSTIHEIFDSTTTTTTTTTTATYTTRRCSISPTFIKIDPGRSLSPYKKDVVSYLQAPSIIEQFAHTIYHIYSPAYLPTYLSALLS</sequence>